<gene>
    <name evidence="1" type="ORF">METZ01_LOCUS166993</name>
</gene>
<proteinExistence type="predicted"/>
<dbReference type="Pfam" id="PF23023">
    <property type="entry name" value="Anti-Pycsar_Apyc1"/>
    <property type="match status" value="1"/>
</dbReference>
<dbReference type="EMBL" id="UINC01030180">
    <property type="protein sequence ID" value="SVB14139.1"/>
    <property type="molecule type" value="Genomic_DNA"/>
</dbReference>
<dbReference type="InterPro" id="IPR036866">
    <property type="entry name" value="RibonucZ/Hydroxyglut_hydro"/>
</dbReference>
<accession>A0A382BKK3</accession>
<evidence type="ECO:0000313" key="1">
    <source>
        <dbReference type="EMBL" id="SVB14139.1"/>
    </source>
</evidence>
<name>A0A382BKK3_9ZZZZ</name>
<sequence length="445" mass="50419">VGKRIIEADAGKSVSPIEIIQICLGSYLLRVAEADVAWVFNPWPDISKYLIHQQLDFNGVVYPDLRVQNGVSCNLIEFPLLHAMFVQGMIFRGEKPTLVGTEKQIRLGKESFKRGLYGFYDVAEMENCDLSQTEMENLMREIKSLAVGGIKEMGELMDFVSLVPLEEAPTSKTATNYNGVRIWKEAVNVYGVEYKGESAKIDCNLVSGESYIPPLDIDTKNIPFASFQIIDTGEEDGFSPKSCLHTIIQWRDKVICIDLPMNSSYLLDKVSLSKNEIDAVIFTHNHDDHIGDISILLQMDKKVTVLCPKIIWKSILLKASNMLDMSVEDLSAYFDYRPILYGEEYDYVGLRILAHPSLHPVPCAIYRIRGIVDQEWKVYGHMSDILNFTRCEKLLESGSITQERYQAYRDFVLDSVQVKKIDVGARTGTEEVSVHGAWRDFLDDT</sequence>
<protein>
    <submittedName>
        <fullName evidence="1">Uncharacterized protein</fullName>
    </submittedName>
</protein>
<reference evidence="1" key="1">
    <citation type="submission" date="2018-05" db="EMBL/GenBank/DDBJ databases">
        <authorList>
            <person name="Lanie J.A."/>
            <person name="Ng W.-L."/>
            <person name="Kazmierczak K.M."/>
            <person name="Andrzejewski T.M."/>
            <person name="Davidsen T.M."/>
            <person name="Wayne K.J."/>
            <person name="Tettelin H."/>
            <person name="Glass J.I."/>
            <person name="Rusch D."/>
            <person name="Podicherti R."/>
            <person name="Tsui H.-C.T."/>
            <person name="Winkler M.E."/>
        </authorList>
    </citation>
    <scope>NUCLEOTIDE SEQUENCE</scope>
</reference>
<organism evidence="1">
    <name type="scientific">marine metagenome</name>
    <dbReference type="NCBI Taxonomy" id="408172"/>
    <lineage>
        <taxon>unclassified sequences</taxon>
        <taxon>metagenomes</taxon>
        <taxon>ecological metagenomes</taxon>
    </lineage>
</organism>
<dbReference type="AlphaFoldDB" id="A0A382BKK3"/>
<feature type="non-terminal residue" evidence="1">
    <location>
        <position position="1"/>
    </location>
</feature>
<dbReference type="SUPFAM" id="SSF56281">
    <property type="entry name" value="Metallo-hydrolase/oxidoreductase"/>
    <property type="match status" value="1"/>
</dbReference>
<dbReference type="Gene3D" id="3.60.15.10">
    <property type="entry name" value="Ribonuclease Z/Hydroxyacylglutathione hydrolase-like"/>
    <property type="match status" value="1"/>
</dbReference>
<feature type="non-terminal residue" evidence="1">
    <location>
        <position position="445"/>
    </location>
</feature>